<dbReference type="Proteomes" id="UP000229952">
    <property type="component" value="Unassembled WGS sequence"/>
</dbReference>
<protein>
    <submittedName>
        <fullName evidence="2">Uncharacterized protein</fullName>
    </submittedName>
</protein>
<evidence type="ECO:0000313" key="3">
    <source>
        <dbReference type="Proteomes" id="UP000229952"/>
    </source>
</evidence>
<feature type="transmembrane region" description="Helical" evidence="1">
    <location>
        <begin position="66"/>
        <end position="87"/>
    </location>
</feature>
<reference evidence="2 3" key="1">
    <citation type="submission" date="2017-09" db="EMBL/GenBank/DDBJ databases">
        <title>Depth-based differentiation of microbial function through sediment-hosted aquifers and enrichment of novel symbionts in the deep terrestrial subsurface.</title>
        <authorList>
            <person name="Probst A.J."/>
            <person name="Ladd B."/>
            <person name="Jarett J.K."/>
            <person name="Geller-Mcgrath D.E."/>
            <person name="Sieber C.M."/>
            <person name="Emerson J.B."/>
            <person name="Anantharaman K."/>
            <person name="Thomas B.C."/>
            <person name="Malmstrom R."/>
            <person name="Stieglmeier M."/>
            <person name="Klingl A."/>
            <person name="Woyke T."/>
            <person name="Ryan C.M."/>
            <person name="Banfield J.F."/>
        </authorList>
    </citation>
    <scope>NUCLEOTIDE SEQUENCE [LARGE SCALE GENOMIC DNA]</scope>
    <source>
        <strain evidence="2">CG23_combo_of_CG06-09_8_20_14_all_37_18</strain>
    </source>
</reference>
<keyword evidence="1" id="KW-0472">Membrane</keyword>
<feature type="transmembrane region" description="Helical" evidence="1">
    <location>
        <begin position="36"/>
        <end position="54"/>
    </location>
</feature>
<proteinExistence type="predicted"/>
<keyword evidence="1" id="KW-0812">Transmembrane</keyword>
<dbReference type="AlphaFoldDB" id="A0A2G9YY21"/>
<keyword evidence="1" id="KW-1133">Transmembrane helix</keyword>
<comment type="caution">
    <text evidence="2">The sequence shown here is derived from an EMBL/GenBank/DDBJ whole genome shotgun (WGS) entry which is preliminary data.</text>
</comment>
<evidence type="ECO:0000313" key="2">
    <source>
        <dbReference type="EMBL" id="PIP24117.1"/>
    </source>
</evidence>
<feature type="transmembrane region" description="Helical" evidence="1">
    <location>
        <begin position="12"/>
        <end position="31"/>
    </location>
</feature>
<evidence type="ECO:0000256" key="1">
    <source>
        <dbReference type="SAM" id="Phobius"/>
    </source>
</evidence>
<accession>A0A2G9YY21</accession>
<dbReference type="EMBL" id="PCRQ01000069">
    <property type="protein sequence ID" value="PIP24117.1"/>
    <property type="molecule type" value="Genomic_DNA"/>
</dbReference>
<gene>
    <name evidence="2" type="ORF">COX35_02510</name>
</gene>
<name>A0A2G9YY21_9BACT</name>
<organism evidence="2 3">
    <name type="scientific">Candidatus Nealsonbacteria bacterium CG23_combo_of_CG06-09_8_20_14_all_37_18</name>
    <dbReference type="NCBI Taxonomy" id="1974720"/>
    <lineage>
        <taxon>Bacteria</taxon>
        <taxon>Candidatus Nealsoniibacteriota</taxon>
    </lineage>
</organism>
<sequence>MLFFGSSSIDLKITIFLLAVSFLISLVILLFSKKIYLAVLVFSILANISFLLNIGSEMFVAYHFLWFGYFSLLIWPLLNIFLIIHYARTKPKK</sequence>